<dbReference type="CDD" id="cd06225">
    <property type="entry name" value="HAMP"/>
    <property type="match status" value="1"/>
</dbReference>
<evidence type="ECO:0000313" key="8">
    <source>
        <dbReference type="EMBL" id="CAJ0865734.1"/>
    </source>
</evidence>
<keyword evidence="3" id="KW-0807">Transducer</keyword>
<keyword evidence="4" id="KW-1133">Transmembrane helix</keyword>
<dbReference type="GO" id="GO:0006935">
    <property type="term" value="P:chemotaxis"/>
    <property type="evidence" value="ECO:0007669"/>
    <property type="project" value="TreeGrafter"/>
</dbReference>
<accession>A0AAD2AKS8</accession>
<comment type="similarity">
    <text evidence="2">Belongs to the methyl-accepting chemotaxis (MCP) protein family.</text>
</comment>
<dbReference type="SUPFAM" id="SSF58104">
    <property type="entry name" value="Methyl-accepting chemotaxis protein (MCP) signaling domain"/>
    <property type="match status" value="1"/>
</dbReference>
<dbReference type="PANTHER" id="PTHR43531">
    <property type="entry name" value="PROTEIN ICFG"/>
    <property type="match status" value="1"/>
</dbReference>
<dbReference type="GO" id="GO:0004888">
    <property type="term" value="F:transmembrane signaling receptor activity"/>
    <property type="evidence" value="ECO:0007669"/>
    <property type="project" value="TreeGrafter"/>
</dbReference>
<dbReference type="PROSITE" id="PS50885">
    <property type="entry name" value="HAMP"/>
    <property type="match status" value="1"/>
</dbReference>
<organism evidence="7 9">
    <name type="scientific">Ralstonia mannitolilytica</name>
    <dbReference type="NCBI Taxonomy" id="105219"/>
    <lineage>
        <taxon>Bacteria</taxon>
        <taxon>Pseudomonadati</taxon>
        <taxon>Pseudomonadota</taxon>
        <taxon>Betaproteobacteria</taxon>
        <taxon>Burkholderiales</taxon>
        <taxon>Burkholderiaceae</taxon>
        <taxon>Ralstonia</taxon>
    </lineage>
</organism>
<feature type="domain" description="Methyl-accepting transducer" evidence="5">
    <location>
        <begin position="270"/>
        <end position="499"/>
    </location>
</feature>
<evidence type="ECO:0000313" key="10">
    <source>
        <dbReference type="Proteomes" id="UP001190452"/>
    </source>
</evidence>
<dbReference type="Gene3D" id="1.10.287.950">
    <property type="entry name" value="Methyl-accepting chemotaxis protein"/>
    <property type="match status" value="1"/>
</dbReference>
<gene>
    <name evidence="8" type="ORF">R77569_01822</name>
    <name evidence="7" type="ORF">R77591_01494</name>
</gene>
<dbReference type="AlphaFoldDB" id="A0AAD2AKS8"/>
<dbReference type="CDD" id="cd11386">
    <property type="entry name" value="MCP_signal"/>
    <property type="match status" value="1"/>
</dbReference>
<dbReference type="InterPro" id="IPR047347">
    <property type="entry name" value="YvaQ-like_sensor"/>
</dbReference>
<keyword evidence="4" id="KW-0812">Transmembrane</keyword>
<reference evidence="7 10" key="1">
    <citation type="submission" date="2023-07" db="EMBL/GenBank/DDBJ databases">
        <authorList>
            <person name="Peeters C."/>
        </authorList>
    </citation>
    <scope>NUCLEOTIDE SEQUENCE</scope>
    <source>
        <strain evidence="8 10">R-77569</strain>
        <strain evidence="7">R-77591</strain>
    </source>
</reference>
<dbReference type="Proteomes" id="UP001190002">
    <property type="component" value="Unassembled WGS sequence"/>
</dbReference>
<feature type="domain" description="HAMP" evidence="6">
    <location>
        <begin position="213"/>
        <end position="265"/>
    </location>
</feature>
<comment type="subcellular location">
    <subcellularLocation>
        <location evidence="1">Membrane</location>
    </subcellularLocation>
</comment>
<evidence type="ECO:0000256" key="1">
    <source>
        <dbReference type="ARBA" id="ARBA00004370"/>
    </source>
</evidence>
<dbReference type="InterPro" id="IPR051310">
    <property type="entry name" value="MCP_chemotaxis"/>
</dbReference>
<comment type="caution">
    <text evidence="7">The sequence shown here is derived from an EMBL/GenBank/DDBJ whole genome shotgun (WGS) entry which is preliminary data.</text>
</comment>
<dbReference type="EMBL" id="CATVXE010000005">
    <property type="protein sequence ID" value="CAJ0681758.1"/>
    <property type="molecule type" value="Genomic_DNA"/>
</dbReference>
<dbReference type="InterPro" id="IPR024478">
    <property type="entry name" value="HlyB_4HB_MCP"/>
</dbReference>
<dbReference type="RefSeq" id="WP_104566207.1">
    <property type="nucleotide sequence ID" value="NZ_CATVXE010000005.1"/>
</dbReference>
<evidence type="ECO:0000256" key="3">
    <source>
        <dbReference type="PROSITE-ProRule" id="PRU00284"/>
    </source>
</evidence>
<dbReference type="GO" id="GO:0007165">
    <property type="term" value="P:signal transduction"/>
    <property type="evidence" value="ECO:0007669"/>
    <property type="project" value="UniProtKB-KW"/>
</dbReference>
<name>A0AAD2AKS8_9RALS</name>
<dbReference type="FunFam" id="1.10.287.950:FF:000001">
    <property type="entry name" value="Methyl-accepting chemotaxis sensory transducer"/>
    <property type="match status" value="1"/>
</dbReference>
<protein>
    <recommendedName>
        <fullName evidence="11">Chemotaxis protein</fullName>
    </recommendedName>
</protein>
<dbReference type="SMART" id="SM00304">
    <property type="entry name" value="HAMP"/>
    <property type="match status" value="1"/>
</dbReference>
<dbReference type="GO" id="GO:0005886">
    <property type="term" value="C:plasma membrane"/>
    <property type="evidence" value="ECO:0007669"/>
    <property type="project" value="TreeGrafter"/>
</dbReference>
<keyword evidence="4" id="KW-0472">Membrane</keyword>
<dbReference type="Proteomes" id="UP001190452">
    <property type="component" value="Unassembled WGS sequence"/>
</dbReference>
<feature type="transmembrane region" description="Helical" evidence="4">
    <location>
        <begin position="13"/>
        <end position="35"/>
    </location>
</feature>
<dbReference type="PANTHER" id="PTHR43531:SF5">
    <property type="entry name" value="METHYL-ACCEPTING CHEMOTAXIS PROTEIN III"/>
    <property type="match status" value="1"/>
</dbReference>
<dbReference type="Pfam" id="PF12729">
    <property type="entry name" value="4HB_MCP_1"/>
    <property type="match status" value="1"/>
</dbReference>
<proteinExistence type="inferred from homology"/>
<evidence type="ECO:0000313" key="9">
    <source>
        <dbReference type="Proteomes" id="UP001190002"/>
    </source>
</evidence>
<evidence type="ECO:0000256" key="2">
    <source>
        <dbReference type="ARBA" id="ARBA00029447"/>
    </source>
</evidence>
<dbReference type="Pfam" id="PF00672">
    <property type="entry name" value="HAMP"/>
    <property type="match status" value="1"/>
</dbReference>
<keyword evidence="10" id="KW-1185">Reference proteome</keyword>
<evidence type="ECO:0008006" key="11">
    <source>
        <dbReference type="Google" id="ProtNLM"/>
    </source>
</evidence>
<dbReference type="InterPro" id="IPR003660">
    <property type="entry name" value="HAMP_dom"/>
</dbReference>
<dbReference type="SMART" id="SM00283">
    <property type="entry name" value="MA"/>
    <property type="match status" value="1"/>
</dbReference>
<dbReference type="CDD" id="cd19411">
    <property type="entry name" value="MCP2201-like_sensor"/>
    <property type="match status" value="1"/>
</dbReference>
<dbReference type="Pfam" id="PF00015">
    <property type="entry name" value="MCPsignal"/>
    <property type="match status" value="1"/>
</dbReference>
<dbReference type="InterPro" id="IPR004089">
    <property type="entry name" value="MCPsignal_dom"/>
</dbReference>
<evidence type="ECO:0000256" key="4">
    <source>
        <dbReference type="SAM" id="Phobius"/>
    </source>
</evidence>
<dbReference type="PROSITE" id="PS50111">
    <property type="entry name" value="CHEMOTAXIS_TRANSDUC_2"/>
    <property type="match status" value="1"/>
</dbReference>
<sequence length="519" mass="54415">MQFISNMRIGKRLALGFAVVLAFSIVITAIAIWRLDSASTATREMMNEPLLKERLMGDWYANLAAGIRRTIAVAKSSDPALGPYFAAEVAASSKSSGEYQKKVEALLSSDEEKKLFAQIGELRKVYLSARDSINKAKAGGDAEEAQRILDQVFVPSANAYQDTMRQLVEVQRRTIDAAAKKIDADSARSRTLLMVLEGLILTMGIAFAYFLTLSITRPLHAAVGIASRVAEGDLSTVVAAQSTDETGRLLQALADMTAQLVGTVGSIRVASESVAGAAGQIAAGNMDLSTRTEEQAASIEQTAASTTELTEAVKRNADNAREATSLAASARGMTETGRAEVAAMVKTAEEVNAASKKIAEITGMIEGIAFQTNILALNAAVEAARAGEQGRGFAVVAGEVRSLAQRASGAAKEVKELIEASTGKVQLSAEQAAGVNAAMTRVSTAIEGVSSIIAEIAVASDEQSRNLAQVSQAISQIDQVTQQNAALVEESAAAAQAMQEQSGNLRRAVSVFRLGAGQG</sequence>
<evidence type="ECO:0000259" key="6">
    <source>
        <dbReference type="PROSITE" id="PS50885"/>
    </source>
</evidence>
<evidence type="ECO:0000313" key="7">
    <source>
        <dbReference type="EMBL" id="CAJ0681758.1"/>
    </source>
</evidence>
<evidence type="ECO:0000259" key="5">
    <source>
        <dbReference type="PROSITE" id="PS50111"/>
    </source>
</evidence>
<dbReference type="EMBL" id="CAUDKV010000006">
    <property type="protein sequence ID" value="CAJ0865734.1"/>
    <property type="molecule type" value="Genomic_DNA"/>
</dbReference>